<dbReference type="Gene3D" id="1.20.5.1930">
    <property type="match status" value="1"/>
</dbReference>
<dbReference type="Gene3D" id="3.30.565.10">
    <property type="entry name" value="Histidine kinase-like ATPase, C-terminal domain"/>
    <property type="match status" value="1"/>
</dbReference>
<dbReference type="PROSITE" id="PS50109">
    <property type="entry name" value="HIS_KIN"/>
    <property type="match status" value="1"/>
</dbReference>
<evidence type="ECO:0000256" key="6">
    <source>
        <dbReference type="ARBA" id="ARBA00022777"/>
    </source>
</evidence>
<evidence type="ECO:0000313" key="12">
    <source>
        <dbReference type="Proteomes" id="UP000067689"/>
    </source>
</evidence>
<keyword evidence="9" id="KW-0472">Membrane</keyword>
<keyword evidence="6" id="KW-0418">Kinase</keyword>
<dbReference type="GO" id="GO:0000155">
    <property type="term" value="F:phosphorelay sensor kinase activity"/>
    <property type="evidence" value="ECO:0007669"/>
    <property type="project" value="InterPro"/>
</dbReference>
<evidence type="ECO:0000256" key="4">
    <source>
        <dbReference type="ARBA" id="ARBA00022679"/>
    </source>
</evidence>
<dbReference type="InterPro" id="IPR036890">
    <property type="entry name" value="HATPase_C_sf"/>
</dbReference>
<dbReference type="InterPro" id="IPR003594">
    <property type="entry name" value="HATPase_dom"/>
</dbReference>
<dbReference type="PANTHER" id="PTHR24421">
    <property type="entry name" value="NITRATE/NITRITE SENSOR PROTEIN NARX-RELATED"/>
    <property type="match status" value="1"/>
</dbReference>
<keyword evidence="5" id="KW-0547">Nucleotide-binding</keyword>
<evidence type="ECO:0000256" key="3">
    <source>
        <dbReference type="ARBA" id="ARBA00022553"/>
    </source>
</evidence>
<dbReference type="CDD" id="cd16917">
    <property type="entry name" value="HATPase_UhpB-NarQ-NarX-like"/>
    <property type="match status" value="1"/>
</dbReference>
<dbReference type="EMBL" id="CP011502">
    <property type="protein sequence ID" value="ALX03376.1"/>
    <property type="molecule type" value="Genomic_DNA"/>
</dbReference>
<dbReference type="SUPFAM" id="SSF55874">
    <property type="entry name" value="ATPase domain of HSP90 chaperone/DNA topoisomerase II/histidine kinase"/>
    <property type="match status" value="1"/>
</dbReference>
<name>A0A0U4ASE6_9ACTN</name>
<dbReference type="STRING" id="2041.AERYTH_00995"/>
<feature type="transmembrane region" description="Helical" evidence="9">
    <location>
        <begin position="79"/>
        <end position="100"/>
    </location>
</feature>
<feature type="transmembrane region" description="Helical" evidence="9">
    <location>
        <begin position="38"/>
        <end position="58"/>
    </location>
</feature>
<keyword evidence="9" id="KW-1133">Transmembrane helix</keyword>
<dbReference type="PATRIC" id="fig|2041.4.peg.205"/>
<dbReference type="GO" id="GO:0046983">
    <property type="term" value="F:protein dimerization activity"/>
    <property type="evidence" value="ECO:0007669"/>
    <property type="project" value="InterPro"/>
</dbReference>
<evidence type="ECO:0000256" key="5">
    <source>
        <dbReference type="ARBA" id="ARBA00022741"/>
    </source>
</evidence>
<reference evidence="11 12" key="1">
    <citation type="journal article" date="1991" name="Int. J. Syst. Bacteriol.">
        <title>Description of the erythromycin-producing bacterium Arthrobacter sp. strain NRRL B-3381 as Aeromicrobium erythreum gen. nov., sp. nov.</title>
        <authorList>
            <person name="Miller E.S."/>
            <person name="Woese C.R."/>
            <person name="Brenner S."/>
        </authorList>
    </citation>
    <scope>NUCLEOTIDE SEQUENCE [LARGE SCALE GENOMIC DNA]</scope>
    <source>
        <strain evidence="11 12">AR18</strain>
    </source>
</reference>
<dbReference type="InterPro" id="IPR011712">
    <property type="entry name" value="Sig_transdc_His_kin_sub3_dim/P"/>
</dbReference>
<protein>
    <recommendedName>
        <fullName evidence="2">histidine kinase</fullName>
        <ecNumber evidence="2">2.7.13.3</ecNumber>
    </recommendedName>
</protein>
<evidence type="ECO:0000256" key="7">
    <source>
        <dbReference type="ARBA" id="ARBA00022840"/>
    </source>
</evidence>
<evidence type="ECO:0000256" key="9">
    <source>
        <dbReference type="SAM" id="Phobius"/>
    </source>
</evidence>
<evidence type="ECO:0000259" key="10">
    <source>
        <dbReference type="PROSITE" id="PS50109"/>
    </source>
</evidence>
<keyword evidence="4" id="KW-0808">Transferase</keyword>
<keyword evidence="8" id="KW-0902">Two-component regulatory system</keyword>
<dbReference type="EC" id="2.7.13.3" evidence="2"/>
<feature type="domain" description="Histidine kinase" evidence="10">
    <location>
        <begin position="286"/>
        <end position="370"/>
    </location>
</feature>
<keyword evidence="7" id="KW-0067">ATP-binding</keyword>
<dbReference type="KEGG" id="aer:AERYTH_00995"/>
<evidence type="ECO:0000256" key="1">
    <source>
        <dbReference type="ARBA" id="ARBA00000085"/>
    </source>
</evidence>
<dbReference type="Pfam" id="PF02518">
    <property type="entry name" value="HATPase_c"/>
    <property type="match status" value="1"/>
</dbReference>
<gene>
    <name evidence="11" type="ORF">AERYTH_00995</name>
</gene>
<keyword evidence="12" id="KW-1185">Reference proteome</keyword>
<proteinExistence type="predicted"/>
<sequence length="370" mass="39134">MLGLTAVTFLVGQPLHVTALSALQVAPLAWRRSRPATTFALVWLFSGVQALVYDYPAIGQLAYPVALYSLARFGRSRDALVGLVLSLVATGVAAWVWVMAGRYDDPPPGVVQPDLSLTTFLPYTLTVGAIVIAAWALGTQGRIRRAYEDALLERGERMAEEAEQRTRSAAAEERTRVAREMHDVVAHGITGMIVQADGARYAAEHDPDVAVRTLETVASTGREALTEMRRLLGLLRGTSDPELVPQPGLADLPRLLAADVEAGRVRATLPDPAPAVPDGVALTVFRVVQESLTNVRKHAGAGATAAVDVTVDGPDVLVEVVDDGHGAAHTSTSGGLGLVGMRERVAVHGGTLNVGPAPGGGWRVRARIPR</sequence>
<comment type="catalytic activity">
    <reaction evidence="1">
        <text>ATP + protein L-histidine = ADP + protein N-phospho-L-histidine.</text>
        <dbReference type="EC" id="2.7.13.3"/>
    </reaction>
</comment>
<dbReference type="PANTHER" id="PTHR24421:SF10">
    <property type="entry name" value="NITRATE_NITRITE SENSOR PROTEIN NARQ"/>
    <property type="match status" value="1"/>
</dbReference>
<dbReference type="GO" id="GO:0016020">
    <property type="term" value="C:membrane"/>
    <property type="evidence" value="ECO:0007669"/>
    <property type="project" value="InterPro"/>
</dbReference>
<evidence type="ECO:0000313" key="11">
    <source>
        <dbReference type="EMBL" id="ALX03376.1"/>
    </source>
</evidence>
<evidence type="ECO:0000256" key="2">
    <source>
        <dbReference type="ARBA" id="ARBA00012438"/>
    </source>
</evidence>
<keyword evidence="9" id="KW-0812">Transmembrane</keyword>
<dbReference type="InterPro" id="IPR005467">
    <property type="entry name" value="His_kinase_dom"/>
</dbReference>
<dbReference type="InterPro" id="IPR050482">
    <property type="entry name" value="Sensor_HK_TwoCompSys"/>
</dbReference>
<feature type="transmembrane region" description="Helical" evidence="9">
    <location>
        <begin position="120"/>
        <end position="138"/>
    </location>
</feature>
<keyword evidence="3" id="KW-0597">Phosphoprotein</keyword>
<dbReference type="Pfam" id="PF23539">
    <property type="entry name" value="DUF7134"/>
    <property type="match status" value="1"/>
</dbReference>
<dbReference type="AlphaFoldDB" id="A0A0U4ASE6"/>
<accession>A0A0U4ASE6</accession>
<dbReference type="GO" id="GO:0005524">
    <property type="term" value="F:ATP binding"/>
    <property type="evidence" value="ECO:0007669"/>
    <property type="project" value="UniProtKB-KW"/>
</dbReference>
<dbReference type="Pfam" id="PF07730">
    <property type="entry name" value="HisKA_3"/>
    <property type="match status" value="1"/>
</dbReference>
<dbReference type="InterPro" id="IPR055558">
    <property type="entry name" value="DUF7134"/>
</dbReference>
<organism evidence="11 12">
    <name type="scientific">Aeromicrobium erythreum</name>
    <dbReference type="NCBI Taxonomy" id="2041"/>
    <lineage>
        <taxon>Bacteria</taxon>
        <taxon>Bacillati</taxon>
        <taxon>Actinomycetota</taxon>
        <taxon>Actinomycetes</taxon>
        <taxon>Propionibacteriales</taxon>
        <taxon>Nocardioidaceae</taxon>
        <taxon>Aeromicrobium</taxon>
    </lineage>
</organism>
<dbReference type="Proteomes" id="UP000067689">
    <property type="component" value="Chromosome"/>
</dbReference>
<evidence type="ECO:0000256" key="8">
    <source>
        <dbReference type="ARBA" id="ARBA00023012"/>
    </source>
</evidence>